<gene>
    <name evidence="1" type="ORF">LCGC14_1759120</name>
</gene>
<dbReference type="EMBL" id="LAZR01016336">
    <property type="protein sequence ID" value="KKM04945.1"/>
    <property type="molecule type" value="Genomic_DNA"/>
</dbReference>
<comment type="caution">
    <text evidence="1">The sequence shown here is derived from an EMBL/GenBank/DDBJ whole genome shotgun (WGS) entry which is preliminary data.</text>
</comment>
<dbReference type="Pfam" id="PF11249">
    <property type="entry name" value="DUF3047"/>
    <property type="match status" value="1"/>
</dbReference>
<reference evidence="1" key="1">
    <citation type="journal article" date="2015" name="Nature">
        <title>Complex archaea that bridge the gap between prokaryotes and eukaryotes.</title>
        <authorList>
            <person name="Spang A."/>
            <person name="Saw J.H."/>
            <person name="Jorgensen S.L."/>
            <person name="Zaremba-Niedzwiedzka K."/>
            <person name="Martijn J."/>
            <person name="Lind A.E."/>
            <person name="van Eijk R."/>
            <person name="Schleper C."/>
            <person name="Guy L."/>
            <person name="Ettema T.J."/>
        </authorList>
    </citation>
    <scope>NUCLEOTIDE SEQUENCE</scope>
</reference>
<dbReference type="AlphaFoldDB" id="A0A0F9H1N0"/>
<name>A0A0F9H1N0_9ZZZZ</name>
<sequence>MMIVIFILFVFCSCAFASGMSPQDSFPITAFTEEELAKGEPIGWKTHKGICRKIKNRIVPRIVEADGKDVLYVNANDNGTIIFKPVRLNPKEYSFLSWCWKISNILPDSREKEVGGDDYPAVVCIVYSKSSFSLLFGRYKILIYVYGNNLTVGERFKNPCEDRARMITVQSGEKDVGKWLSYKVNHYEDYIQEFGQEPPGIFYVGIQTNADRTHGRVEAWYSDIALNRFP</sequence>
<protein>
    <recommendedName>
        <fullName evidence="2">DUF3047 domain-containing protein</fullName>
    </recommendedName>
</protein>
<dbReference type="InterPro" id="IPR021409">
    <property type="entry name" value="DUF3047"/>
</dbReference>
<organism evidence="1">
    <name type="scientific">marine sediment metagenome</name>
    <dbReference type="NCBI Taxonomy" id="412755"/>
    <lineage>
        <taxon>unclassified sequences</taxon>
        <taxon>metagenomes</taxon>
        <taxon>ecological metagenomes</taxon>
    </lineage>
</organism>
<evidence type="ECO:0008006" key="2">
    <source>
        <dbReference type="Google" id="ProtNLM"/>
    </source>
</evidence>
<accession>A0A0F9H1N0</accession>
<proteinExistence type="predicted"/>
<evidence type="ECO:0000313" key="1">
    <source>
        <dbReference type="EMBL" id="KKM04945.1"/>
    </source>
</evidence>